<gene>
    <name evidence="1" type="ORF">AVEN_126659_1</name>
</gene>
<proteinExistence type="predicted"/>
<dbReference type="EMBL" id="BGPR01003464">
    <property type="protein sequence ID" value="GBM88464.1"/>
    <property type="molecule type" value="Genomic_DNA"/>
</dbReference>
<dbReference type="Proteomes" id="UP000499080">
    <property type="component" value="Unassembled WGS sequence"/>
</dbReference>
<name>A0A4Y2JEX2_ARAVE</name>
<evidence type="ECO:0000313" key="1">
    <source>
        <dbReference type="EMBL" id="GBM88464.1"/>
    </source>
</evidence>
<evidence type="ECO:0000313" key="2">
    <source>
        <dbReference type="Proteomes" id="UP000499080"/>
    </source>
</evidence>
<dbReference type="AlphaFoldDB" id="A0A4Y2JEX2"/>
<sequence>MKLMKSTSGLTRKRGVAHSGTGSLVWISPRARNLLSTLPNISVHKLLKWFHDGPPFTVNSGRMSLATGVTGDESVTKANKKFLHEEKKGAGNNFGDVKLVRKVKSSSQRKFTTKRLQLIQWYFLKETLSSKRMSQIWWTVPNMN</sequence>
<protein>
    <submittedName>
        <fullName evidence="1">Uncharacterized protein</fullName>
    </submittedName>
</protein>
<accession>A0A4Y2JEX2</accession>
<reference evidence="1 2" key="1">
    <citation type="journal article" date="2019" name="Sci. Rep.">
        <title>Orb-weaving spider Araneus ventricosus genome elucidates the spidroin gene catalogue.</title>
        <authorList>
            <person name="Kono N."/>
            <person name="Nakamura H."/>
            <person name="Ohtoshi R."/>
            <person name="Moran D.A.P."/>
            <person name="Shinohara A."/>
            <person name="Yoshida Y."/>
            <person name="Fujiwara M."/>
            <person name="Mori M."/>
            <person name="Tomita M."/>
            <person name="Arakawa K."/>
        </authorList>
    </citation>
    <scope>NUCLEOTIDE SEQUENCE [LARGE SCALE GENOMIC DNA]</scope>
</reference>
<keyword evidence="2" id="KW-1185">Reference proteome</keyword>
<organism evidence="1 2">
    <name type="scientific">Araneus ventricosus</name>
    <name type="common">Orbweaver spider</name>
    <name type="synonym">Epeira ventricosa</name>
    <dbReference type="NCBI Taxonomy" id="182803"/>
    <lineage>
        <taxon>Eukaryota</taxon>
        <taxon>Metazoa</taxon>
        <taxon>Ecdysozoa</taxon>
        <taxon>Arthropoda</taxon>
        <taxon>Chelicerata</taxon>
        <taxon>Arachnida</taxon>
        <taxon>Araneae</taxon>
        <taxon>Araneomorphae</taxon>
        <taxon>Entelegynae</taxon>
        <taxon>Araneoidea</taxon>
        <taxon>Araneidae</taxon>
        <taxon>Araneus</taxon>
    </lineage>
</organism>
<comment type="caution">
    <text evidence="1">The sequence shown here is derived from an EMBL/GenBank/DDBJ whole genome shotgun (WGS) entry which is preliminary data.</text>
</comment>